<reference evidence="4 5" key="2">
    <citation type="submission" date="2018-11" db="EMBL/GenBank/DDBJ databases">
        <authorList>
            <consortium name="Pathogen Informatics"/>
        </authorList>
    </citation>
    <scope>NUCLEOTIDE SEQUENCE [LARGE SCALE GENOMIC DNA]</scope>
</reference>
<evidence type="ECO:0000313" key="5">
    <source>
        <dbReference type="Proteomes" id="UP000050794"/>
    </source>
</evidence>
<proteinExistence type="predicted"/>
<dbReference type="PANTHER" id="PTHR15081:SF1">
    <property type="entry name" value="NUCLEAR AUTOANTIGENIC SPERM PROTEIN"/>
    <property type="match status" value="1"/>
</dbReference>
<dbReference type="GO" id="GO:0034080">
    <property type="term" value="P:CENP-A containing chromatin assembly"/>
    <property type="evidence" value="ECO:0007669"/>
    <property type="project" value="TreeGrafter"/>
</dbReference>
<feature type="compositionally biased region" description="Basic and acidic residues" evidence="3">
    <location>
        <begin position="262"/>
        <end position="283"/>
    </location>
</feature>
<keyword evidence="2" id="KW-0802">TPR repeat</keyword>
<feature type="compositionally biased region" description="Basic and acidic residues" evidence="3">
    <location>
        <begin position="198"/>
        <end position="207"/>
    </location>
</feature>
<evidence type="ECO:0000256" key="1">
    <source>
        <dbReference type="ARBA" id="ARBA00022737"/>
    </source>
</evidence>
<dbReference type="SUPFAM" id="SSF48452">
    <property type="entry name" value="TPR-like"/>
    <property type="match status" value="1"/>
</dbReference>
<feature type="compositionally biased region" description="Basic and acidic residues" evidence="3">
    <location>
        <begin position="172"/>
        <end position="191"/>
    </location>
</feature>
<dbReference type="GO" id="GO:0042393">
    <property type="term" value="F:histone binding"/>
    <property type="evidence" value="ECO:0007669"/>
    <property type="project" value="TreeGrafter"/>
</dbReference>
<protein>
    <submittedName>
        <fullName evidence="6">SHNi-TPR domain-containing protein</fullName>
    </submittedName>
</protein>
<feature type="compositionally biased region" description="Acidic residues" evidence="3">
    <location>
        <begin position="248"/>
        <end position="261"/>
    </location>
</feature>
<keyword evidence="5" id="KW-1185">Reference proteome</keyword>
<organism evidence="5 6">
    <name type="scientific">Toxocara canis</name>
    <name type="common">Canine roundworm</name>
    <dbReference type="NCBI Taxonomy" id="6265"/>
    <lineage>
        <taxon>Eukaryota</taxon>
        <taxon>Metazoa</taxon>
        <taxon>Ecdysozoa</taxon>
        <taxon>Nematoda</taxon>
        <taxon>Chromadorea</taxon>
        <taxon>Rhabditida</taxon>
        <taxon>Spirurina</taxon>
        <taxon>Ascaridomorpha</taxon>
        <taxon>Ascaridoidea</taxon>
        <taxon>Toxocaridae</taxon>
        <taxon>Toxocara</taxon>
    </lineage>
</organism>
<evidence type="ECO:0000313" key="6">
    <source>
        <dbReference type="WBParaSite" id="TCNE_0000883501-mRNA-1"/>
    </source>
</evidence>
<reference evidence="6" key="1">
    <citation type="submission" date="2016-06" db="UniProtKB">
        <authorList>
            <consortium name="WormBaseParasite"/>
        </authorList>
    </citation>
    <scope>IDENTIFICATION</scope>
</reference>
<dbReference type="GO" id="GO:0005654">
    <property type="term" value="C:nucleoplasm"/>
    <property type="evidence" value="ECO:0007669"/>
    <property type="project" value="TreeGrafter"/>
</dbReference>
<dbReference type="WBParaSite" id="TCNE_0000883501-mRNA-1">
    <property type="protein sequence ID" value="TCNE_0000883501-mRNA-1"/>
    <property type="gene ID" value="TCNE_0000883501"/>
</dbReference>
<sequence>MTPAVVVDNCVNEEESMQSKKERMDSLFADGKRAYIVGDLATASDKLGEASGLAVELYGEFALEAFYPHYYYGKTMLEMASVEDQVFTNALQNTTKTDEDGEEEDEGMEEKPVGELIGNPEELNGNAVAAKDRNMKLCSFHGTAGTPSGAEREQEEIAEKVAGALEENAATLERRQLPTEPKDASDQEKQGAESVSPAKDKQPKEEQNAEIEDEKGLNLSGTSSEGTEDGLRVDEIAGADEAAKGAVEADEAIEEGGEERDDSISEKVDNKTNRKHVEIEGDVRQAAVEDGERREESVQEDEIDKAEDSDAQDDEIEPVQLAWEALEVARTICDKHIDEEGWKEKKADVLLALGECSIQNASYKQAMEDITLCVEMYKSACEPSDRRIAEACFQKARVYALDEQFEMAAETYTTVKQLLESRLVLTEKELAEASDAEKKRAVQKEMDSLKDLIPEIQIKIDDSRESALNAEQARTAKREKAIENGTKLSDSTSNVTEGADDITKLVRKKAVKRAAGADEPIVEEQNKKAKCVAEEMVNGQKTTIDQ</sequence>
<feature type="region of interest" description="Disordered" evidence="3">
    <location>
        <begin position="140"/>
        <end position="313"/>
    </location>
</feature>
<dbReference type="AlphaFoldDB" id="A0A183UK15"/>
<name>A0A183UK15_TOXCA</name>
<gene>
    <name evidence="4" type="ORF">TCNE_LOCUS8839</name>
</gene>
<evidence type="ECO:0000313" key="4">
    <source>
        <dbReference type="EMBL" id="VDM40160.1"/>
    </source>
</evidence>
<evidence type="ECO:0000256" key="2">
    <source>
        <dbReference type="ARBA" id="ARBA00022803"/>
    </source>
</evidence>
<dbReference type="PANTHER" id="PTHR15081">
    <property type="entry name" value="NUCLEAR AUTOANTIGENIC SPERM PROTEIN NASP -RELATED"/>
    <property type="match status" value="1"/>
</dbReference>
<dbReference type="Proteomes" id="UP000050794">
    <property type="component" value="Unassembled WGS sequence"/>
</dbReference>
<dbReference type="EMBL" id="UYWY01020010">
    <property type="protein sequence ID" value="VDM40160.1"/>
    <property type="molecule type" value="Genomic_DNA"/>
</dbReference>
<accession>A0A183UK15</accession>
<dbReference type="Gene3D" id="1.25.40.10">
    <property type="entry name" value="Tetratricopeptide repeat domain"/>
    <property type="match status" value="1"/>
</dbReference>
<evidence type="ECO:0000256" key="3">
    <source>
        <dbReference type="SAM" id="MobiDB-lite"/>
    </source>
</evidence>
<feature type="compositionally biased region" description="Acidic residues" evidence="3">
    <location>
        <begin position="99"/>
        <end position="108"/>
    </location>
</feature>
<keyword evidence="1" id="KW-0677">Repeat</keyword>
<dbReference type="GO" id="GO:0006335">
    <property type="term" value="P:DNA replication-dependent chromatin assembly"/>
    <property type="evidence" value="ECO:0007669"/>
    <property type="project" value="TreeGrafter"/>
</dbReference>
<dbReference type="InterPro" id="IPR051730">
    <property type="entry name" value="NASP-like"/>
</dbReference>
<feature type="compositionally biased region" description="Basic and acidic residues" evidence="3">
    <location>
        <begin position="150"/>
        <end position="159"/>
    </location>
</feature>
<feature type="region of interest" description="Disordered" evidence="3">
    <location>
        <begin position="94"/>
        <end position="122"/>
    </location>
</feature>
<feature type="compositionally biased region" description="Acidic residues" evidence="3">
    <location>
        <begin position="298"/>
        <end position="313"/>
    </location>
</feature>
<dbReference type="InterPro" id="IPR011990">
    <property type="entry name" value="TPR-like_helical_dom_sf"/>
</dbReference>